<reference evidence="3 4" key="1">
    <citation type="submission" date="2023-07" db="EMBL/GenBank/DDBJ databases">
        <title>Genomic Encyclopedia of Type Strains, Phase IV (KMG-IV): sequencing the most valuable type-strain genomes for metagenomic binning, comparative biology and taxonomic classification.</title>
        <authorList>
            <person name="Goeker M."/>
        </authorList>
    </citation>
    <scope>NUCLEOTIDE SEQUENCE [LARGE SCALE GENOMIC DNA]</scope>
    <source>
        <strain evidence="3 4">DSM 5896</strain>
    </source>
</reference>
<feature type="chain" id="PRO_5047414346" evidence="1">
    <location>
        <begin position="28"/>
        <end position="274"/>
    </location>
</feature>
<dbReference type="Pfam" id="PF12697">
    <property type="entry name" value="Abhydrolase_6"/>
    <property type="match status" value="1"/>
</dbReference>
<evidence type="ECO:0000313" key="4">
    <source>
        <dbReference type="Proteomes" id="UP001237448"/>
    </source>
</evidence>
<feature type="signal peptide" evidence="1">
    <location>
        <begin position="1"/>
        <end position="27"/>
    </location>
</feature>
<organism evidence="3 4">
    <name type="scientific">Labrys monachus</name>
    <dbReference type="NCBI Taxonomy" id="217067"/>
    <lineage>
        <taxon>Bacteria</taxon>
        <taxon>Pseudomonadati</taxon>
        <taxon>Pseudomonadota</taxon>
        <taxon>Alphaproteobacteria</taxon>
        <taxon>Hyphomicrobiales</taxon>
        <taxon>Xanthobacteraceae</taxon>
        <taxon>Labrys</taxon>
    </lineage>
</organism>
<dbReference type="PANTHER" id="PTHR37017">
    <property type="entry name" value="AB HYDROLASE-1 DOMAIN-CONTAINING PROTEIN-RELATED"/>
    <property type="match status" value="1"/>
</dbReference>
<dbReference type="Proteomes" id="UP001237448">
    <property type="component" value="Unassembled WGS sequence"/>
</dbReference>
<evidence type="ECO:0000259" key="2">
    <source>
        <dbReference type="Pfam" id="PF12697"/>
    </source>
</evidence>
<evidence type="ECO:0000313" key="3">
    <source>
        <dbReference type="EMBL" id="MDQ0393412.1"/>
    </source>
</evidence>
<dbReference type="PANTHER" id="PTHR37017:SF11">
    <property type="entry name" value="ESTERASE_LIPASE_THIOESTERASE DOMAIN-CONTAINING PROTEIN"/>
    <property type="match status" value="1"/>
</dbReference>
<dbReference type="Gene3D" id="3.40.50.1820">
    <property type="entry name" value="alpha/beta hydrolase"/>
    <property type="match status" value="1"/>
</dbReference>
<feature type="domain" description="AB hydrolase-1" evidence="2">
    <location>
        <begin position="43"/>
        <end position="263"/>
    </location>
</feature>
<sequence length="274" mass="27739">MKLTAYLGRAASVVLLALGAAGMSSMAAGTASAAAPASAKATIVLVHGALADSSSWNGVIARLQADGYVVVAAADPLRSLKSDSDYVSGIVKNVGGPVVLVGHSYGGSIITNAATGADNVKALVYVAAYAPDDGESAFDLTGKFPGSILPAALAPPIALAGGAHDLYVQQAKFRPVFAADVPERQTRLMGATQRPVTDVALKEASGAPAWKTIPSWFVYGSADKVIPPAVHAFMAQRAGAREAIVVKGASHVVMVSHPGIVAELIEQAAAETAK</sequence>
<protein>
    <submittedName>
        <fullName evidence="3">Pimeloyl-ACP methyl ester carboxylesterase</fullName>
    </submittedName>
</protein>
<dbReference type="InterPro" id="IPR029058">
    <property type="entry name" value="AB_hydrolase_fold"/>
</dbReference>
<dbReference type="InterPro" id="IPR052897">
    <property type="entry name" value="Sec-Metab_Biosynth_Hydrolase"/>
</dbReference>
<dbReference type="RefSeq" id="WP_370879934.1">
    <property type="nucleotide sequence ID" value="NZ_JAUSVK010000001.1"/>
</dbReference>
<accession>A0ABU0FFM8</accession>
<keyword evidence="4" id="KW-1185">Reference proteome</keyword>
<evidence type="ECO:0000256" key="1">
    <source>
        <dbReference type="SAM" id="SignalP"/>
    </source>
</evidence>
<dbReference type="InterPro" id="IPR000073">
    <property type="entry name" value="AB_hydrolase_1"/>
</dbReference>
<dbReference type="EMBL" id="JAUSVK010000001">
    <property type="protein sequence ID" value="MDQ0393412.1"/>
    <property type="molecule type" value="Genomic_DNA"/>
</dbReference>
<dbReference type="SUPFAM" id="SSF53474">
    <property type="entry name" value="alpha/beta-Hydrolases"/>
    <property type="match status" value="1"/>
</dbReference>
<keyword evidence="1" id="KW-0732">Signal</keyword>
<gene>
    <name evidence="3" type="ORF">J3R73_003204</name>
</gene>
<name>A0ABU0FFM8_9HYPH</name>
<comment type="caution">
    <text evidence="3">The sequence shown here is derived from an EMBL/GenBank/DDBJ whole genome shotgun (WGS) entry which is preliminary data.</text>
</comment>
<proteinExistence type="predicted"/>